<name>A0A212LZU4_9FIRM</name>
<sequence>MFSRIGKNDKLFSDLMLPIVLFFNRIANQSFVRTIGYLVEGRGVVIEYDGCYFSSDLEPDEEPFEGMLFSNGALKKEVLVDYSTALTYMEAASKAFVREFPDKRQILDELLRAFAKKHGVDCAGLLE</sequence>
<dbReference type="AlphaFoldDB" id="A0A212LZU4"/>
<dbReference type="EMBL" id="FMJE01000005">
    <property type="protein sequence ID" value="SCM83036.1"/>
    <property type="molecule type" value="Genomic_DNA"/>
</dbReference>
<dbReference type="CDD" id="cd20688">
    <property type="entry name" value="CdiI_Ecoli_Nm-like"/>
    <property type="match status" value="1"/>
</dbReference>
<dbReference type="InterPro" id="IPR041256">
    <property type="entry name" value="CdiI_4"/>
</dbReference>
<dbReference type="RefSeq" id="WP_288185566.1">
    <property type="nucleotide sequence ID" value="NZ_LT608335.1"/>
</dbReference>
<reference evidence="2" key="1">
    <citation type="submission" date="2016-08" db="EMBL/GenBank/DDBJ databases">
        <authorList>
            <person name="Seilhamer J.J."/>
        </authorList>
    </citation>
    <scope>NUCLEOTIDE SEQUENCE</scope>
    <source>
        <strain evidence="2">86</strain>
    </source>
</reference>
<proteinExistence type="predicted"/>
<accession>A0A212LZU4</accession>
<organism evidence="2">
    <name type="scientific">uncultured Sporomusa sp</name>
    <dbReference type="NCBI Taxonomy" id="307249"/>
    <lineage>
        <taxon>Bacteria</taxon>
        <taxon>Bacillati</taxon>
        <taxon>Bacillota</taxon>
        <taxon>Negativicutes</taxon>
        <taxon>Selenomonadales</taxon>
        <taxon>Sporomusaceae</taxon>
        <taxon>Sporomusa</taxon>
        <taxon>environmental samples</taxon>
    </lineage>
</organism>
<dbReference type="Pfam" id="PF18624">
    <property type="entry name" value="CdiI_4"/>
    <property type="match status" value="1"/>
</dbReference>
<feature type="domain" description="CDI immunity protein" evidence="1">
    <location>
        <begin position="22"/>
        <end position="111"/>
    </location>
</feature>
<protein>
    <recommendedName>
        <fullName evidence="1">CDI immunity protein domain-containing protein</fullName>
    </recommendedName>
</protein>
<gene>
    <name evidence="2" type="ORF">KL86SPO_50808</name>
</gene>
<evidence type="ECO:0000313" key="2">
    <source>
        <dbReference type="EMBL" id="SCM83036.1"/>
    </source>
</evidence>
<evidence type="ECO:0000259" key="1">
    <source>
        <dbReference type="Pfam" id="PF18624"/>
    </source>
</evidence>